<protein>
    <submittedName>
        <fullName evidence="3">Jg15100 protein</fullName>
    </submittedName>
</protein>
<evidence type="ECO:0000313" key="3">
    <source>
        <dbReference type="EMBL" id="CAH2236104.1"/>
    </source>
</evidence>
<dbReference type="GO" id="GO:0007269">
    <property type="term" value="P:neurotransmitter secretion"/>
    <property type="evidence" value="ECO:0007669"/>
    <property type="project" value="TreeGrafter"/>
</dbReference>
<proteinExistence type="predicted"/>
<feature type="compositionally biased region" description="Pro residues" evidence="1">
    <location>
        <begin position="97"/>
        <end position="113"/>
    </location>
</feature>
<feature type="domain" description="Synapsin ATP-binding" evidence="2">
    <location>
        <begin position="14"/>
        <end position="50"/>
    </location>
</feature>
<dbReference type="PANTHER" id="PTHR10841">
    <property type="entry name" value="SYNAPSIN"/>
    <property type="match status" value="1"/>
</dbReference>
<accession>A0A8S4RF35</accession>
<dbReference type="InterPro" id="IPR020898">
    <property type="entry name" value="Synapsin_ATP-bd_dom"/>
</dbReference>
<evidence type="ECO:0000256" key="1">
    <source>
        <dbReference type="SAM" id="MobiDB-lite"/>
    </source>
</evidence>
<evidence type="ECO:0000313" key="4">
    <source>
        <dbReference type="Proteomes" id="UP000838756"/>
    </source>
</evidence>
<dbReference type="Proteomes" id="UP000838756">
    <property type="component" value="Unassembled WGS sequence"/>
</dbReference>
<dbReference type="EMBL" id="CAKXAJ010025185">
    <property type="protein sequence ID" value="CAH2236104.1"/>
    <property type="molecule type" value="Genomic_DNA"/>
</dbReference>
<sequence>MYAAFPCIHIRRAYIVTAPKFPVVIKIGHAHSGVAKVKVDSLADFQSVCRPGLTKTTSRSSVAGSGAASPEERSIASGPPSVPPPVPLATAASIDRPLPPIPAEPSQPPPPPLARRDSQAASQSSTVSSASVAPSTASSSATPAVPSAASTARSGFARQGSLSATLTEDAEDTMKNLRKTFAGIFGDM</sequence>
<reference evidence="3" key="1">
    <citation type="submission" date="2022-03" db="EMBL/GenBank/DDBJ databases">
        <authorList>
            <person name="Lindestad O."/>
        </authorList>
    </citation>
    <scope>NUCLEOTIDE SEQUENCE</scope>
</reference>
<organism evidence="3 4">
    <name type="scientific">Pararge aegeria aegeria</name>
    <dbReference type="NCBI Taxonomy" id="348720"/>
    <lineage>
        <taxon>Eukaryota</taxon>
        <taxon>Metazoa</taxon>
        <taxon>Ecdysozoa</taxon>
        <taxon>Arthropoda</taxon>
        <taxon>Hexapoda</taxon>
        <taxon>Insecta</taxon>
        <taxon>Pterygota</taxon>
        <taxon>Neoptera</taxon>
        <taxon>Endopterygota</taxon>
        <taxon>Lepidoptera</taxon>
        <taxon>Glossata</taxon>
        <taxon>Ditrysia</taxon>
        <taxon>Papilionoidea</taxon>
        <taxon>Nymphalidae</taxon>
        <taxon>Satyrinae</taxon>
        <taxon>Satyrini</taxon>
        <taxon>Parargina</taxon>
        <taxon>Pararge</taxon>
    </lineage>
</organism>
<dbReference type="GO" id="GO:0030672">
    <property type="term" value="C:synaptic vesicle membrane"/>
    <property type="evidence" value="ECO:0007669"/>
    <property type="project" value="TreeGrafter"/>
</dbReference>
<gene>
    <name evidence="3" type="primary">jg15100</name>
    <name evidence="3" type="ORF">PAEG_LOCUS13590</name>
</gene>
<name>A0A8S4RF35_9NEOP</name>
<evidence type="ECO:0000259" key="2">
    <source>
        <dbReference type="Pfam" id="PF02750"/>
    </source>
</evidence>
<feature type="region of interest" description="Disordered" evidence="1">
    <location>
        <begin position="53"/>
        <end position="159"/>
    </location>
</feature>
<dbReference type="PANTHER" id="PTHR10841:SF17">
    <property type="entry name" value="SYNAPSIN"/>
    <property type="match status" value="1"/>
</dbReference>
<dbReference type="Pfam" id="PF02750">
    <property type="entry name" value="Synapsin_C"/>
    <property type="match status" value="1"/>
</dbReference>
<feature type="compositionally biased region" description="Low complexity" evidence="1">
    <location>
        <begin position="119"/>
        <end position="152"/>
    </location>
</feature>
<dbReference type="Gene3D" id="3.30.1490.20">
    <property type="entry name" value="ATP-grasp fold, A domain"/>
    <property type="match status" value="1"/>
</dbReference>
<feature type="compositionally biased region" description="Low complexity" evidence="1">
    <location>
        <begin position="58"/>
        <end position="79"/>
    </location>
</feature>
<keyword evidence="4" id="KW-1185">Reference proteome</keyword>
<comment type="caution">
    <text evidence="3">The sequence shown here is derived from an EMBL/GenBank/DDBJ whole genome shotgun (WGS) entry which is preliminary data.</text>
</comment>
<dbReference type="AlphaFoldDB" id="A0A8S4RF35"/>
<dbReference type="InterPro" id="IPR013815">
    <property type="entry name" value="ATP_grasp_subdomain_1"/>
</dbReference>
<dbReference type="GO" id="GO:0005524">
    <property type="term" value="F:ATP binding"/>
    <property type="evidence" value="ECO:0007669"/>
    <property type="project" value="InterPro"/>
</dbReference>
<dbReference type="OrthoDB" id="10249572at2759"/>